<keyword evidence="1" id="KW-0677">Repeat</keyword>
<feature type="repeat" description="ANK" evidence="2">
    <location>
        <begin position="862"/>
        <end position="894"/>
    </location>
</feature>
<comment type="caution">
    <text evidence="6">The sequence shown here is derived from an EMBL/GenBank/DDBJ whole genome shotgun (WGS) entry which is preliminary data.</text>
</comment>
<dbReference type="InterPro" id="IPR036770">
    <property type="entry name" value="Ankyrin_rpt-contain_sf"/>
</dbReference>
<dbReference type="PANTHER" id="PTHR10039">
    <property type="entry name" value="AMELOGENIN"/>
    <property type="match status" value="1"/>
</dbReference>
<dbReference type="InterPro" id="IPR011329">
    <property type="entry name" value="Killer_tox_Kp4/SMK"/>
</dbReference>
<dbReference type="PROSITE" id="PS50297">
    <property type="entry name" value="ANK_REP_REGION"/>
    <property type="match status" value="2"/>
</dbReference>
<dbReference type="Gene3D" id="3.40.50.300">
    <property type="entry name" value="P-loop containing nucleotide triphosphate hydrolases"/>
    <property type="match status" value="1"/>
</dbReference>
<dbReference type="InterPro" id="IPR002110">
    <property type="entry name" value="Ankyrin_rpt"/>
</dbReference>
<name>A0ABR2XXJ5_9PEZI</name>
<dbReference type="PANTHER" id="PTHR10039:SF14">
    <property type="entry name" value="NACHT DOMAIN-CONTAINING PROTEIN"/>
    <property type="match status" value="1"/>
</dbReference>
<dbReference type="Pfam" id="PF09044">
    <property type="entry name" value="Kp4"/>
    <property type="match status" value="1"/>
</dbReference>
<organism evidence="6 7">
    <name type="scientific">Seiridium cardinale</name>
    <dbReference type="NCBI Taxonomy" id="138064"/>
    <lineage>
        <taxon>Eukaryota</taxon>
        <taxon>Fungi</taxon>
        <taxon>Dikarya</taxon>
        <taxon>Ascomycota</taxon>
        <taxon>Pezizomycotina</taxon>
        <taxon>Sordariomycetes</taxon>
        <taxon>Xylariomycetidae</taxon>
        <taxon>Amphisphaeriales</taxon>
        <taxon>Sporocadaceae</taxon>
        <taxon>Seiridium</taxon>
    </lineage>
</organism>
<accession>A0ABR2XXJ5</accession>
<feature type="domain" description="DUF7708" evidence="4">
    <location>
        <begin position="89"/>
        <end position="178"/>
    </location>
</feature>
<dbReference type="SUPFAM" id="SSF48403">
    <property type="entry name" value="Ankyrin repeat"/>
    <property type="match status" value="1"/>
</dbReference>
<gene>
    <name evidence="6" type="ORF">SCAR479_04556</name>
</gene>
<evidence type="ECO:0000256" key="2">
    <source>
        <dbReference type="PROSITE-ProRule" id="PRU00023"/>
    </source>
</evidence>
<dbReference type="Gene3D" id="1.25.40.20">
    <property type="entry name" value="Ankyrin repeat-containing domain"/>
    <property type="match status" value="3"/>
</dbReference>
<protein>
    <submittedName>
        <fullName evidence="6">Tankyrase-2</fullName>
    </submittedName>
</protein>
<evidence type="ECO:0000256" key="1">
    <source>
        <dbReference type="ARBA" id="ARBA00022737"/>
    </source>
</evidence>
<feature type="domain" description="Killer toxin Kp4" evidence="3">
    <location>
        <begin position="1366"/>
        <end position="1421"/>
    </location>
</feature>
<evidence type="ECO:0000259" key="5">
    <source>
        <dbReference type="Pfam" id="PF24883"/>
    </source>
</evidence>
<sequence>MADETEPRDRLGPWEASKQKFLRELSPEDGKQFRQWLNDGKSTTRIEDEVRALAEKNANFAKIKPFVNGLNALDGLISSLAGLDAHGIVTLLWGSIKILMTLATKAIKFLESISELLDDVGQQLDLFHQYESLFSKHGSSRFNSSLQRVYSTYLYFFSTARDFYQSSGFRKLRESVGLTREKHSSHVKFALEEVKRACLQAKDEVELADRQSRAISDAQIADSVKQVDDEMQSMRLEVGRVGQDIGGMREEIVEELAKVDYAEFRGWVRVEKLDMEDSLRTNLDKKMASPHTGGWIFSNEKIQHWVSYAENSAQILWIKADAGFGKSVLSSYIIAEMRRLYPTGVAYFFCQHDKDNQRSVNNILRTWIWQLISKQTIGERIVNSHLAILPSTVVDFENRAEPTIFAMQRLMEQLFRQNKPTRLVLDGLDECEVPTDREKRDWDILFDLLSKMPSNWKVLISSRPHNWYNDKLKSSLAKVMEEKTITIDDNHDDLHEFATIQVNAYAQQKSWTPELVRDTLRLIFDKAQGNMMWVYLLCETFRYAEEEEIQSILDEPPDGLEELYGRALKGLSRDNKRLADKVRRALKWILCAYRPLRIDELKSILGIPPEEVIKYIGPLVKIGGNRQDIRLVHASARDYLLSPEADIFESVSDPVPTQLAGLHTMILKKCLEFLAANTRDYVHVGSNQDASEERFRQHLNSAPLLEYACNGWVYHFVRAYKSAGAFEPIKPQLLGFLSSEEVVVKWLQVFHFLWNVHAPFDAAKEHIAALINHPNGMHDWASFLAETCPSFVEHIGWEDGQRYTRWDRFMHKRHHYSWDHPFSMYQSLRVMPALSVASFFDYDGLARRMITDGSDVNSKGPLGGRALHWAATGGSCKTMRVLIEAGADKEARYGKHDETPIFRGIRVPKAVAVRPGHWPAAKLLFDAGVALQNEPLSNGFLVSTALIALVEEGPDCPGAADFARDLCSRDPARRGYYVRTGSILQLAAWRNRKLILKELLRFTDLRQLLNIQGSSTRQMAVLHNASVQGNREVLEILLDAGADQNLRCQLNGYSPLHFAVLAGTNAVDALLEHDPSADVFQTDEISGFGGRPPSYEAKQMPLHLAARYNCLVNFKKFVEKGFNIDEVDGNGDTMLAIALENSHFDVALQLLDLGADPERIPHKLRVYLPLGQKDERLLKIRAAHWQPLESYAYLFYFRQLSKRSIPIPVMDLILKFAGHTDLLEISRKGRMSVDEHITSRLPKPYIMSPPIMGNAVSPVKSIEMSVHSRDQAYANPGIDYSLSKLVTMDRNQKMVHWQPEHKWGRNQHHWQDHKTLVNIKTAPARIKKLKTGERVALFPYAACPAFENVVDRAVIKVPAGGGNICVENLCAFTQNTDKEITIEEVQKYVKGLQDNKCTICGSIPLDGGDDVKKGQLTVNYVANPPFYGKPGKCNNNPQPSCPGTNCYSLFSKAGACYAACCQGPTPITNPLSCASVPEQCSCAHQCGCCV</sequence>
<dbReference type="PROSITE" id="PS50088">
    <property type="entry name" value="ANK_REPEAT"/>
    <property type="match status" value="3"/>
</dbReference>
<feature type="domain" description="Nephrocystin 3-like N-terminal" evidence="5">
    <location>
        <begin position="292"/>
        <end position="463"/>
    </location>
</feature>
<dbReference type="Pfam" id="PF24883">
    <property type="entry name" value="NPHP3_N"/>
    <property type="match status" value="1"/>
</dbReference>
<dbReference type="Pfam" id="PF24809">
    <property type="entry name" value="DUF7708"/>
    <property type="match status" value="1"/>
</dbReference>
<dbReference type="InterPro" id="IPR056884">
    <property type="entry name" value="NPHP3-like_N"/>
</dbReference>
<dbReference type="Pfam" id="PF12796">
    <property type="entry name" value="Ank_2"/>
    <property type="match status" value="2"/>
</dbReference>
<keyword evidence="7" id="KW-1185">Reference proteome</keyword>
<dbReference type="EMBL" id="JARVKM010000015">
    <property type="protein sequence ID" value="KAK9778534.1"/>
    <property type="molecule type" value="Genomic_DNA"/>
</dbReference>
<evidence type="ECO:0000313" key="6">
    <source>
        <dbReference type="EMBL" id="KAK9778534.1"/>
    </source>
</evidence>
<reference evidence="6 7" key="1">
    <citation type="submission" date="2024-02" db="EMBL/GenBank/DDBJ databases">
        <title>First draft genome assembly of two strains of Seiridium cardinale.</title>
        <authorList>
            <person name="Emiliani G."/>
            <person name="Scali E."/>
        </authorList>
    </citation>
    <scope>NUCLEOTIDE SEQUENCE [LARGE SCALE GENOMIC DNA]</scope>
    <source>
        <strain evidence="6 7">BM-138-000479</strain>
    </source>
</reference>
<evidence type="ECO:0000313" key="7">
    <source>
        <dbReference type="Proteomes" id="UP001465668"/>
    </source>
</evidence>
<evidence type="ECO:0000259" key="4">
    <source>
        <dbReference type="Pfam" id="PF24809"/>
    </source>
</evidence>
<dbReference type="InterPro" id="IPR056125">
    <property type="entry name" value="DUF7708"/>
</dbReference>
<feature type="repeat" description="ANK" evidence="2">
    <location>
        <begin position="1017"/>
        <end position="1049"/>
    </location>
</feature>
<dbReference type="InterPro" id="IPR027417">
    <property type="entry name" value="P-loop_NTPase"/>
</dbReference>
<feature type="repeat" description="ANK" evidence="2">
    <location>
        <begin position="1130"/>
        <end position="1162"/>
    </location>
</feature>
<dbReference type="Proteomes" id="UP001465668">
    <property type="component" value="Unassembled WGS sequence"/>
</dbReference>
<evidence type="ECO:0000259" key="3">
    <source>
        <dbReference type="Pfam" id="PF09044"/>
    </source>
</evidence>
<proteinExistence type="predicted"/>
<dbReference type="SMART" id="SM00248">
    <property type="entry name" value="ANK"/>
    <property type="match status" value="6"/>
</dbReference>
<dbReference type="SUPFAM" id="SSF52540">
    <property type="entry name" value="P-loop containing nucleoside triphosphate hydrolases"/>
    <property type="match status" value="1"/>
</dbReference>
<dbReference type="Gene3D" id="3.30.430.10">
    <property type="entry name" value="Killer Toxin P4, subunit A"/>
    <property type="match status" value="1"/>
</dbReference>
<dbReference type="InterPro" id="IPR015131">
    <property type="entry name" value="Killer_tox_Kp4"/>
</dbReference>
<dbReference type="SUPFAM" id="SSF55221">
    <property type="entry name" value="Yeast killer toxins"/>
    <property type="match status" value="1"/>
</dbReference>
<keyword evidence="2" id="KW-0040">ANK repeat</keyword>